<sequence length="339" mass="36945">MNTAIISISKQGNQLASRLAKQLEQTSCYTLAKWEQEEFLPIEGKLGDFCETLFKKYEALVFIMASGIVVRSIAPWIKSKTSDPAVVVIDDRGQHVISLLSGHLGGANALTLKIAAAINAHPVITTASDVNHLPSVDMLAKQHGLIIDSMKNATTITAMIVNGENVVLDDPYHILPKDILPIKQGEESGSVIVSNHLLINTNKPFVKLIPQNIVLGIGCKKDTGSISLWEFIIENLKELNIDLQSIKAIASIDVKSDEKAILDAALRLECNTTFYSAEQLQEVDHLFEGSDFVKSTVGVGSVSTTAAYTAGHKNGRFLLKKKKKDGMTLSVFEQSFKKS</sequence>
<dbReference type="Proteomes" id="UP001209229">
    <property type="component" value="Unassembled WGS sequence"/>
</dbReference>
<feature type="domain" description="Cobalamin synthesis G N-terminal" evidence="2">
    <location>
        <begin position="49"/>
        <end position="129"/>
    </location>
</feature>
<dbReference type="GO" id="GO:0009236">
    <property type="term" value="P:cobalamin biosynthetic process"/>
    <property type="evidence" value="ECO:0007669"/>
    <property type="project" value="InterPro"/>
</dbReference>
<organism evidence="4 5">
    <name type="scientific">Plebeiibacterium sediminum</name>
    <dbReference type="NCBI Taxonomy" id="2992112"/>
    <lineage>
        <taxon>Bacteria</taxon>
        <taxon>Pseudomonadati</taxon>
        <taxon>Bacteroidota</taxon>
        <taxon>Bacteroidia</taxon>
        <taxon>Marinilabiliales</taxon>
        <taxon>Marinilabiliaceae</taxon>
        <taxon>Plebeiibacterium</taxon>
    </lineage>
</organism>
<dbReference type="InterPro" id="IPR021744">
    <property type="entry name" value="CbiG_N"/>
</dbReference>
<dbReference type="EMBL" id="JAPDPJ010000024">
    <property type="protein sequence ID" value="MCW3787135.1"/>
    <property type="molecule type" value="Genomic_DNA"/>
</dbReference>
<dbReference type="RefSeq" id="WP_301190700.1">
    <property type="nucleotide sequence ID" value="NZ_JAPDPJ010000024.1"/>
</dbReference>
<evidence type="ECO:0000313" key="5">
    <source>
        <dbReference type="Proteomes" id="UP001209229"/>
    </source>
</evidence>
<dbReference type="Pfam" id="PF11760">
    <property type="entry name" value="CbiG_N"/>
    <property type="match status" value="1"/>
</dbReference>
<keyword evidence="5" id="KW-1185">Reference proteome</keyword>
<dbReference type="InterPro" id="IPR052553">
    <property type="entry name" value="CbiG_hydrolase"/>
</dbReference>
<gene>
    <name evidence="4" type="primary">cbiG</name>
    <name evidence="4" type="ORF">OM075_11690</name>
</gene>
<dbReference type="Pfam" id="PF11761">
    <property type="entry name" value="CbiG_mid"/>
    <property type="match status" value="1"/>
</dbReference>
<dbReference type="PANTHER" id="PTHR37477:SF1">
    <property type="entry name" value="COBALT-PRECORRIN-5A HYDROLASE"/>
    <property type="match status" value="1"/>
</dbReference>
<dbReference type="InterPro" id="IPR036518">
    <property type="entry name" value="CobE/GbiG_C_sf"/>
</dbReference>
<reference evidence="4" key="1">
    <citation type="submission" date="2022-10" db="EMBL/GenBank/DDBJ databases">
        <authorList>
            <person name="Yu W.X."/>
        </authorList>
    </citation>
    <scope>NUCLEOTIDE SEQUENCE</scope>
    <source>
        <strain evidence="4">AAT</strain>
    </source>
</reference>
<dbReference type="InterPro" id="IPR021745">
    <property type="entry name" value="CbiG_mid"/>
</dbReference>
<evidence type="ECO:0000313" key="4">
    <source>
        <dbReference type="EMBL" id="MCW3787135.1"/>
    </source>
</evidence>
<dbReference type="GO" id="GO:0043779">
    <property type="term" value="F:cobalt-precorrin-5A acetaldehyde-lyase activity"/>
    <property type="evidence" value="ECO:0007669"/>
    <property type="project" value="UniProtKB-EC"/>
</dbReference>
<name>A0AAE3M5R1_9BACT</name>
<dbReference type="SUPFAM" id="SSF159664">
    <property type="entry name" value="CobE/GbiG C-terminal domain-like"/>
    <property type="match status" value="1"/>
</dbReference>
<keyword evidence="4" id="KW-0378">Hydrolase</keyword>
<dbReference type="NCBIfam" id="NF004466">
    <property type="entry name" value="PRK05788.1-4"/>
    <property type="match status" value="1"/>
</dbReference>
<dbReference type="Gene3D" id="3.30.420.180">
    <property type="entry name" value="CobE/GbiG C-terminal domain"/>
    <property type="match status" value="1"/>
</dbReference>
<accession>A0AAE3M5R1</accession>
<evidence type="ECO:0000259" key="2">
    <source>
        <dbReference type="Pfam" id="PF11760"/>
    </source>
</evidence>
<dbReference type="InterPro" id="IPR002750">
    <property type="entry name" value="CobE/GbiG_C"/>
</dbReference>
<dbReference type="SUPFAM" id="SSF159672">
    <property type="entry name" value="CbiG N-terminal domain-like"/>
    <property type="match status" value="1"/>
</dbReference>
<dbReference type="AlphaFoldDB" id="A0AAE3M5R1"/>
<dbReference type="Pfam" id="PF01890">
    <property type="entry name" value="CbiG_C"/>
    <property type="match status" value="1"/>
</dbReference>
<feature type="domain" description="CobE/GbiG C-terminal" evidence="1">
    <location>
        <begin position="213"/>
        <end position="331"/>
    </location>
</feature>
<comment type="caution">
    <text evidence="4">The sequence shown here is derived from an EMBL/GenBank/DDBJ whole genome shotgun (WGS) entry which is preliminary data.</text>
</comment>
<dbReference type="PANTHER" id="PTHR37477">
    <property type="entry name" value="COBALT-PRECORRIN-5A HYDROLASE"/>
    <property type="match status" value="1"/>
</dbReference>
<dbReference type="EC" id="3.7.1.12" evidence="4"/>
<protein>
    <submittedName>
        <fullName evidence="4">Cobalt-precorrin 5A hydrolase</fullName>
        <ecNumber evidence="4">3.7.1.12</ecNumber>
    </submittedName>
</protein>
<proteinExistence type="predicted"/>
<dbReference type="InterPro" id="IPR038029">
    <property type="entry name" value="GbiG_N_sf"/>
</dbReference>
<dbReference type="Gene3D" id="3.40.50.11220">
    <property type="match status" value="1"/>
</dbReference>
<evidence type="ECO:0000259" key="1">
    <source>
        <dbReference type="Pfam" id="PF01890"/>
    </source>
</evidence>
<evidence type="ECO:0000259" key="3">
    <source>
        <dbReference type="Pfam" id="PF11761"/>
    </source>
</evidence>
<feature type="domain" description="Cobalamin biosynthesis central region" evidence="3">
    <location>
        <begin position="134"/>
        <end position="204"/>
    </location>
</feature>